<dbReference type="InterPro" id="IPR011701">
    <property type="entry name" value="MFS"/>
</dbReference>
<feature type="transmembrane region" description="Helical" evidence="16">
    <location>
        <begin position="128"/>
        <end position="148"/>
    </location>
</feature>
<dbReference type="FunFam" id="3.90.550.10:FF:000021">
    <property type="entry name" value="Polypeptide N-acetylgalactosaminyltransferase"/>
    <property type="match status" value="1"/>
</dbReference>
<dbReference type="InterPro" id="IPR035992">
    <property type="entry name" value="Ricin_B-like_lectins"/>
</dbReference>
<feature type="transmembrane region" description="Helical" evidence="16">
    <location>
        <begin position="279"/>
        <end position="297"/>
    </location>
</feature>
<dbReference type="EMBL" id="NNAY01000434">
    <property type="protein sequence ID" value="OXU28416.1"/>
    <property type="molecule type" value="Genomic_DNA"/>
</dbReference>
<feature type="transmembrane region" description="Helical" evidence="16">
    <location>
        <begin position="237"/>
        <end position="259"/>
    </location>
</feature>
<evidence type="ECO:0000256" key="1">
    <source>
        <dbReference type="ARBA" id="ARBA00001936"/>
    </source>
</evidence>
<keyword evidence="8" id="KW-0479">Metal-binding</keyword>
<evidence type="ECO:0000259" key="17">
    <source>
        <dbReference type="SMART" id="SM00458"/>
    </source>
</evidence>
<dbReference type="GO" id="GO:0030246">
    <property type="term" value="F:carbohydrate binding"/>
    <property type="evidence" value="ECO:0007669"/>
    <property type="project" value="UniProtKB-KW"/>
</dbReference>
<feature type="domain" description="Ricin B lectin" evidence="17">
    <location>
        <begin position="751"/>
        <end position="877"/>
    </location>
</feature>
<evidence type="ECO:0000256" key="14">
    <source>
        <dbReference type="ARBA" id="ARBA00023157"/>
    </source>
</evidence>
<feature type="transmembrane region" description="Helical" evidence="16">
    <location>
        <begin position="73"/>
        <end position="91"/>
    </location>
</feature>
<protein>
    <recommendedName>
        <fullName evidence="16">Polypeptide N-acetylgalactosaminyltransferase</fullName>
        <ecNumber evidence="16">2.4.1.-</ecNumber>
    </recommendedName>
    <alternativeName>
        <fullName evidence="16">Protein-UDP acetylgalactosaminyltransferase</fullName>
    </alternativeName>
</protein>
<evidence type="ECO:0000256" key="10">
    <source>
        <dbReference type="ARBA" id="ARBA00022968"/>
    </source>
</evidence>
<comment type="caution">
    <text evidence="16">Lacks conserved residue(s) required for the propagation of feature annotation.</text>
</comment>
<keyword evidence="15 16" id="KW-0464">Manganese</keyword>
<keyword evidence="10" id="KW-0735">Signal-anchor</keyword>
<dbReference type="GO" id="GO:0022857">
    <property type="term" value="F:transmembrane transporter activity"/>
    <property type="evidence" value="ECO:0007669"/>
    <property type="project" value="InterPro"/>
</dbReference>
<reference evidence="18 19" key="1">
    <citation type="journal article" date="2017" name="Curr. Biol.">
        <title>The Evolution of Venom by Co-option of Single-Copy Genes.</title>
        <authorList>
            <person name="Martinson E.O."/>
            <person name="Mrinalini"/>
            <person name="Kelkar Y.D."/>
            <person name="Chang C.H."/>
            <person name="Werren J.H."/>
        </authorList>
    </citation>
    <scope>NUCLEOTIDE SEQUENCE [LARGE SCALE GENOMIC DNA]</scope>
    <source>
        <strain evidence="18 19">Alberta</strain>
        <tissue evidence="18">Whole body</tissue>
    </source>
</reference>
<dbReference type="GO" id="GO:0004653">
    <property type="term" value="F:polypeptide N-acetylgalactosaminyltransferase activity"/>
    <property type="evidence" value="ECO:0007669"/>
    <property type="project" value="UniProtKB-ARBA"/>
</dbReference>
<keyword evidence="7 16" id="KW-0812">Transmembrane</keyword>
<dbReference type="SMART" id="SM00458">
    <property type="entry name" value="RICIN"/>
    <property type="match status" value="1"/>
</dbReference>
<evidence type="ECO:0000256" key="13">
    <source>
        <dbReference type="ARBA" id="ARBA00023136"/>
    </source>
</evidence>
<evidence type="ECO:0000256" key="15">
    <source>
        <dbReference type="ARBA" id="ARBA00023211"/>
    </source>
</evidence>
<dbReference type="SUPFAM" id="SSF103473">
    <property type="entry name" value="MFS general substrate transporter"/>
    <property type="match status" value="1"/>
</dbReference>
<sequence>MLFHIRKVFFSELLPDGFDKTFEHKISLKEVVPQIIISCMIHCTVIQAGVNMAYSTILEDGLNKDFIITKNEISWIASLVTLSLPIGSFIVGPLMDNYGRKKICMASCIPSIISWILLALANSLSLVYIARMIAGFSGGLSTVGLVYISEITHPQIRPIPYWIMCFGKVELTERKKQVEIVLRRLNKSEQSFQQEFQRINEISQSHRNIDDETSSFSKKCLYLYEQLKYPNVYKPTIILFIIFLLQQLAGTYVIIFYALSVFENIGGNFGKGLDKYGAMVILGVIRFLMSVLTALFSKKFGRRILCITSGLGMAFSMFFSAMYIYLTSSCDENGHIKEVMANQQWVLLKLLLHETLYEDWITKYVQGVSRKLGEYGRPAYLSGEEKIKGNVVLKKKAVNIILSNKIPLQRKLPDVRDPLCKNVTYDSVLPSVSTIIIFHNEAFSVLLRTVYSVIKETPPKLLKEIILVDDKSNEEELLGLLEYYIQTRLPKKVKLLRLDERQGLVRARLKGAKSATGDVLMFLDAHCEVTKQWLEPLLQRIKEKKNAVVTPIIDNISEETFEYSHSDEPSFFQVGGFTWSGHFTWINIQEADLKSKTSAISPVKSPTMAGGLFAINRKYFWDIGSYDDKMEGWGGENLEMSFRIWQCGGVLETIPCSRVGHVFRNFLPYKFPMDKDTHGINTARLANVWMDDYKRLYYLHREEYKDKPELIGDIKERVNLREKLKCKSFKWYLDNVYPEKFIPDENVQAFGRVQVQKGNLCLDNLQNDEEKPYNLGVYECHSQLFPSQYFSLSKVGELRREDTCATVVEDEHSKDIFKVSMKACDEVENDREWMLTEDGKILHLRTGLCLDATGIRTKEDVLAAACSDSPDQFWQFDFYGDKINPR</sequence>
<dbReference type="AlphaFoldDB" id="A0A232FC67"/>
<feature type="transmembrane region" description="Helical" evidence="16">
    <location>
        <begin position="35"/>
        <end position="53"/>
    </location>
</feature>
<dbReference type="Pfam" id="PF00652">
    <property type="entry name" value="Ricin_B_lectin"/>
    <property type="match status" value="1"/>
</dbReference>
<dbReference type="InterPro" id="IPR036259">
    <property type="entry name" value="MFS_trans_sf"/>
</dbReference>
<evidence type="ECO:0000256" key="3">
    <source>
        <dbReference type="ARBA" id="ARBA00004922"/>
    </source>
</evidence>
<keyword evidence="14 16" id="KW-1015">Disulfide bond</keyword>
<dbReference type="UniPathway" id="UPA00378"/>
<keyword evidence="13 16" id="KW-0472">Membrane</keyword>
<evidence type="ECO:0000256" key="12">
    <source>
        <dbReference type="ARBA" id="ARBA00023034"/>
    </source>
</evidence>
<proteinExistence type="inferred from homology"/>
<comment type="subcellular location">
    <subcellularLocation>
        <location evidence="2 16">Golgi apparatus membrane</location>
        <topology evidence="2 16">Single-pass type II membrane protein</topology>
    </subcellularLocation>
</comment>
<evidence type="ECO:0000256" key="2">
    <source>
        <dbReference type="ARBA" id="ARBA00004323"/>
    </source>
</evidence>
<dbReference type="Gene3D" id="1.20.1250.20">
    <property type="entry name" value="MFS general substrate transporter like domains"/>
    <property type="match status" value="2"/>
</dbReference>
<dbReference type="InterPro" id="IPR000772">
    <property type="entry name" value="Ricin_B_lectin"/>
</dbReference>
<dbReference type="OrthoDB" id="416652at2759"/>
<evidence type="ECO:0000256" key="5">
    <source>
        <dbReference type="ARBA" id="ARBA00022676"/>
    </source>
</evidence>
<dbReference type="PANTHER" id="PTHR11675">
    <property type="entry name" value="N-ACETYLGALACTOSAMINYLTRANSFERASE"/>
    <property type="match status" value="1"/>
</dbReference>
<keyword evidence="6 16" id="KW-0808">Transferase</keyword>
<keyword evidence="12 16" id="KW-0333">Golgi apparatus</keyword>
<dbReference type="Gene3D" id="3.90.550.10">
    <property type="entry name" value="Spore Coat Polysaccharide Biosynthesis Protein SpsA, Chain A"/>
    <property type="match status" value="1"/>
</dbReference>
<evidence type="ECO:0000256" key="11">
    <source>
        <dbReference type="ARBA" id="ARBA00022989"/>
    </source>
</evidence>
<evidence type="ECO:0000256" key="4">
    <source>
        <dbReference type="ARBA" id="ARBA00005680"/>
    </source>
</evidence>
<dbReference type="Gene3D" id="2.80.10.50">
    <property type="match status" value="1"/>
</dbReference>
<dbReference type="GO" id="GO:0000139">
    <property type="term" value="C:Golgi membrane"/>
    <property type="evidence" value="ECO:0007669"/>
    <property type="project" value="UniProtKB-SubCell"/>
</dbReference>
<evidence type="ECO:0000313" key="19">
    <source>
        <dbReference type="Proteomes" id="UP000215335"/>
    </source>
</evidence>
<dbReference type="CDD" id="cd23459">
    <property type="entry name" value="beta-trefoil_Ricin_Pgant1-like"/>
    <property type="match status" value="1"/>
</dbReference>
<dbReference type="InterPro" id="IPR045885">
    <property type="entry name" value="GalNAc-T"/>
</dbReference>
<dbReference type="GO" id="GO:0046872">
    <property type="term" value="F:metal ion binding"/>
    <property type="evidence" value="ECO:0007669"/>
    <property type="project" value="UniProtKB-KW"/>
</dbReference>
<keyword evidence="5 16" id="KW-0328">Glycosyltransferase</keyword>
<dbReference type="Pfam" id="PF07690">
    <property type="entry name" value="MFS_1"/>
    <property type="match status" value="1"/>
</dbReference>
<dbReference type="Proteomes" id="UP000215335">
    <property type="component" value="Unassembled WGS sequence"/>
</dbReference>
<dbReference type="STRING" id="543379.A0A232FC67"/>
<keyword evidence="19" id="KW-1185">Reference proteome</keyword>
<evidence type="ECO:0000256" key="6">
    <source>
        <dbReference type="ARBA" id="ARBA00022679"/>
    </source>
</evidence>
<comment type="pathway">
    <text evidence="3 16">Protein modification; protein glycosylation.</text>
</comment>
<dbReference type="GO" id="GO:0006493">
    <property type="term" value="P:protein O-linked glycosylation"/>
    <property type="evidence" value="ECO:0007669"/>
    <property type="project" value="UniProtKB-ARBA"/>
</dbReference>
<dbReference type="Pfam" id="PF00535">
    <property type="entry name" value="Glycos_transf_2"/>
    <property type="match status" value="1"/>
</dbReference>
<feature type="transmembrane region" description="Helical" evidence="16">
    <location>
        <begin position="304"/>
        <end position="326"/>
    </location>
</feature>
<dbReference type="EC" id="2.4.1.-" evidence="16"/>
<dbReference type="CDD" id="cd02510">
    <property type="entry name" value="pp-GalNAc-T"/>
    <property type="match status" value="1"/>
</dbReference>
<dbReference type="PANTHER" id="PTHR11675:SF43">
    <property type="entry name" value="POLYPEPTIDE N-ACETYLGALACTOSAMINYLTRANSFERASE 1"/>
    <property type="match status" value="1"/>
</dbReference>
<gene>
    <name evidence="18" type="ORF">TSAR_011336</name>
</gene>
<comment type="similarity">
    <text evidence="4 16">Belongs to the glycosyltransferase 2 family. GalNAc-T subfamily.</text>
</comment>
<name>A0A232FC67_9HYME</name>
<dbReference type="SUPFAM" id="SSF50370">
    <property type="entry name" value="Ricin B-like lectins"/>
    <property type="match status" value="1"/>
</dbReference>
<keyword evidence="9 16" id="KW-0430">Lectin</keyword>
<evidence type="ECO:0000256" key="7">
    <source>
        <dbReference type="ARBA" id="ARBA00022692"/>
    </source>
</evidence>
<dbReference type="InterPro" id="IPR001173">
    <property type="entry name" value="Glyco_trans_2-like"/>
</dbReference>
<comment type="cofactor">
    <cofactor evidence="1 16">
        <name>Mn(2+)</name>
        <dbReference type="ChEBI" id="CHEBI:29035"/>
    </cofactor>
</comment>
<evidence type="ECO:0000313" key="18">
    <source>
        <dbReference type="EMBL" id="OXU28416.1"/>
    </source>
</evidence>
<organism evidence="18 19">
    <name type="scientific">Trichomalopsis sarcophagae</name>
    <dbReference type="NCBI Taxonomy" id="543379"/>
    <lineage>
        <taxon>Eukaryota</taxon>
        <taxon>Metazoa</taxon>
        <taxon>Ecdysozoa</taxon>
        <taxon>Arthropoda</taxon>
        <taxon>Hexapoda</taxon>
        <taxon>Insecta</taxon>
        <taxon>Pterygota</taxon>
        <taxon>Neoptera</taxon>
        <taxon>Endopterygota</taxon>
        <taxon>Hymenoptera</taxon>
        <taxon>Apocrita</taxon>
        <taxon>Proctotrupomorpha</taxon>
        <taxon>Chalcidoidea</taxon>
        <taxon>Pteromalidae</taxon>
        <taxon>Pteromalinae</taxon>
        <taxon>Trichomalopsis</taxon>
    </lineage>
</organism>
<keyword evidence="11 16" id="KW-1133">Transmembrane helix</keyword>
<dbReference type="InterPro" id="IPR005828">
    <property type="entry name" value="MFS_sugar_transport-like"/>
</dbReference>
<accession>A0A232FC67</accession>
<feature type="transmembrane region" description="Helical" evidence="16">
    <location>
        <begin position="103"/>
        <end position="122"/>
    </location>
</feature>
<dbReference type="PROSITE" id="PS50231">
    <property type="entry name" value="RICIN_B_LECTIN"/>
    <property type="match status" value="1"/>
</dbReference>
<comment type="caution">
    <text evidence="18">The sequence shown here is derived from an EMBL/GenBank/DDBJ whole genome shotgun (WGS) entry which is preliminary data.</text>
</comment>
<dbReference type="SUPFAM" id="SSF53448">
    <property type="entry name" value="Nucleotide-diphospho-sugar transferases"/>
    <property type="match status" value="1"/>
</dbReference>
<dbReference type="Pfam" id="PF00083">
    <property type="entry name" value="Sugar_tr"/>
    <property type="match status" value="1"/>
</dbReference>
<dbReference type="InterPro" id="IPR029044">
    <property type="entry name" value="Nucleotide-diphossugar_trans"/>
</dbReference>
<evidence type="ECO:0000256" key="9">
    <source>
        <dbReference type="ARBA" id="ARBA00022734"/>
    </source>
</evidence>
<evidence type="ECO:0000256" key="8">
    <source>
        <dbReference type="ARBA" id="ARBA00022723"/>
    </source>
</evidence>
<evidence type="ECO:0000256" key="16">
    <source>
        <dbReference type="RuleBase" id="RU361242"/>
    </source>
</evidence>